<gene>
    <name evidence="2" type="ORF">SAMN05421756_11617</name>
</gene>
<dbReference type="Proteomes" id="UP000198504">
    <property type="component" value="Unassembled WGS sequence"/>
</dbReference>
<evidence type="ECO:0000313" key="2">
    <source>
        <dbReference type="EMBL" id="SER36709.1"/>
    </source>
</evidence>
<dbReference type="AlphaFoldDB" id="A0A1H9NM38"/>
<proteinExistence type="predicted"/>
<keyword evidence="3" id="KW-1185">Reference proteome</keyword>
<dbReference type="PANTHER" id="PTHR32114:SF2">
    <property type="entry name" value="ABC TRANSPORTER ABCH.3"/>
    <property type="match status" value="1"/>
</dbReference>
<dbReference type="EMBL" id="FOFA01000016">
    <property type="protein sequence ID" value="SER36709.1"/>
    <property type="molecule type" value="Genomic_DNA"/>
</dbReference>
<feature type="coiled-coil region" evidence="1">
    <location>
        <begin position="333"/>
        <end position="381"/>
    </location>
</feature>
<protein>
    <recommendedName>
        <fullName evidence="4">AAA domain-containing protein</fullName>
    </recommendedName>
</protein>
<accession>A0A1H9NM38</accession>
<dbReference type="PANTHER" id="PTHR32114">
    <property type="entry name" value="ABC TRANSPORTER ABCH.3"/>
    <property type="match status" value="1"/>
</dbReference>
<organism evidence="2 3">
    <name type="scientific">Microlunatus flavus</name>
    <dbReference type="NCBI Taxonomy" id="1036181"/>
    <lineage>
        <taxon>Bacteria</taxon>
        <taxon>Bacillati</taxon>
        <taxon>Actinomycetota</taxon>
        <taxon>Actinomycetes</taxon>
        <taxon>Propionibacteriales</taxon>
        <taxon>Propionibacteriaceae</taxon>
        <taxon>Microlunatus</taxon>
    </lineage>
</organism>
<evidence type="ECO:0008006" key="4">
    <source>
        <dbReference type="Google" id="ProtNLM"/>
    </source>
</evidence>
<dbReference type="STRING" id="1036181.SAMN05421756_11617"/>
<keyword evidence="1" id="KW-0175">Coiled coil</keyword>
<sequence length="691" mass="76472">MEATWNSREAGCRMTLRLVQISLDVLTAAGPLNYSTRFQAGLNVLAAPNSYGKSTLLQGVIFALGLEGMLSRSTVAPLGPIMTTVADLPDGRRSAVIESAVTLTVANTRGAHLRVRRFVKSDDVQNALIQTWAASSEQELSTAQQVDTFVRQGGAATRELGFHRVFSEFLGWSLPQVPTYGANEVPLYLEALFPLFYVEQKSGWAGVTPRMPTYLGIRDMLRRSVEYVLGLSTLERLRALNALREERVEVRAAWTRIADKIQSEAASRNLRATVSSAVTGVAQRRPTLVEADVDGSWTPLENALERWTSRARDIESTRIITAGERTPRSRAELDEAELAVRRLGARLRSFSEQMSFLQADLDALTSRLAAVEADRRRIQDVQKVRALGSELEVPLLSEDVCPTCLQGLDDRHVSTGHAATLEDTLLLGGAVRTTLIDMRSVAESRLGDFSRARDAIRHELERARSRVRLLRDELVSESAAPSLVEVREQLWLQDQIASGNRMIALIAAGDDELGQLAERYDYIRGRIRELESEPISPQDQHLLSVFNSGFRQQLLEYGLRSLPAAQVSIDANSLVPTDDGVELRFDIAYGMSASDTIRTKWAYYVSLMQTATNSPQGHHLGLLMFDEPAQQQTAKISLVALVRELGKTSQNGGQVIYATSEDPDDLDEFLRGIPHTRLPAAGRHLLSFGRR</sequence>
<evidence type="ECO:0000313" key="3">
    <source>
        <dbReference type="Proteomes" id="UP000198504"/>
    </source>
</evidence>
<evidence type="ECO:0000256" key="1">
    <source>
        <dbReference type="SAM" id="Coils"/>
    </source>
</evidence>
<reference evidence="3" key="1">
    <citation type="submission" date="2016-10" db="EMBL/GenBank/DDBJ databases">
        <authorList>
            <person name="Varghese N."/>
            <person name="Submissions S."/>
        </authorList>
    </citation>
    <scope>NUCLEOTIDE SEQUENCE [LARGE SCALE GENOMIC DNA]</scope>
    <source>
        <strain evidence="3">CGMCC 4.6856</strain>
    </source>
</reference>
<name>A0A1H9NM38_9ACTN</name>